<feature type="compositionally biased region" description="Basic and acidic residues" evidence="1">
    <location>
        <begin position="82"/>
        <end position="97"/>
    </location>
</feature>
<sequence length="129" mass="14391">MADAASEDDDHDEEDHDHDGMTAIVRTETSGRDGDRGSMQQDKDDDHDHEQDGGHERGKDAARRRTQQCSSVEVFYNTVEVDPSRKPGRPRGEESSRPPKAPHTVYSQSEDLLQDSVTCRGGNKLKAEE</sequence>
<accession>A0ABD3GPN8</accession>
<reference evidence="2 3" key="1">
    <citation type="submission" date="2024-09" db="EMBL/GenBank/DDBJ databases">
        <title>Chromosome-scale assembly of Riccia sorocarpa.</title>
        <authorList>
            <person name="Paukszto L."/>
        </authorList>
    </citation>
    <scope>NUCLEOTIDE SEQUENCE [LARGE SCALE GENOMIC DNA]</scope>
    <source>
        <strain evidence="2">LP-2024</strain>
        <tissue evidence="2">Aerial parts of the thallus</tissue>
    </source>
</reference>
<organism evidence="2 3">
    <name type="scientific">Riccia sorocarpa</name>
    <dbReference type="NCBI Taxonomy" id="122646"/>
    <lineage>
        <taxon>Eukaryota</taxon>
        <taxon>Viridiplantae</taxon>
        <taxon>Streptophyta</taxon>
        <taxon>Embryophyta</taxon>
        <taxon>Marchantiophyta</taxon>
        <taxon>Marchantiopsida</taxon>
        <taxon>Marchantiidae</taxon>
        <taxon>Marchantiales</taxon>
        <taxon>Ricciaceae</taxon>
        <taxon>Riccia</taxon>
    </lineage>
</organism>
<evidence type="ECO:0000313" key="2">
    <source>
        <dbReference type="EMBL" id="KAL3680661.1"/>
    </source>
</evidence>
<keyword evidence="3" id="KW-1185">Reference proteome</keyword>
<feature type="compositionally biased region" description="Basic and acidic residues" evidence="1">
    <location>
        <begin position="29"/>
        <end position="63"/>
    </location>
</feature>
<feature type="compositionally biased region" description="Acidic residues" evidence="1">
    <location>
        <begin position="1"/>
        <end position="16"/>
    </location>
</feature>
<feature type="region of interest" description="Disordered" evidence="1">
    <location>
        <begin position="1"/>
        <end position="129"/>
    </location>
</feature>
<comment type="caution">
    <text evidence="2">The sequence shown here is derived from an EMBL/GenBank/DDBJ whole genome shotgun (WGS) entry which is preliminary data.</text>
</comment>
<proteinExistence type="predicted"/>
<gene>
    <name evidence="2" type="ORF">R1sor_023617</name>
</gene>
<dbReference type="AlphaFoldDB" id="A0ABD3GPN8"/>
<name>A0ABD3GPN8_9MARC</name>
<protein>
    <submittedName>
        <fullName evidence="2">Uncharacterized protein</fullName>
    </submittedName>
</protein>
<evidence type="ECO:0000256" key="1">
    <source>
        <dbReference type="SAM" id="MobiDB-lite"/>
    </source>
</evidence>
<dbReference type="Proteomes" id="UP001633002">
    <property type="component" value="Unassembled WGS sequence"/>
</dbReference>
<dbReference type="EMBL" id="JBJQOH010000007">
    <property type="protein sequence ID" value="KAL3680661.1"/>
    <property type="molecule type" value="Genomic_DNA"/>
</dbReference>
<evidence type="ECO:0000313" key="3">
    <source>
        <dbReference type="Proteomes" id="UP001633002"/>
    </source>
</evidence>
<feature type="compositionally biased region" description="Polar residues" evidence="1">
    <location>
        <begin position="105"/>
        <end position="117"/>
    </location>
</feature>